<dbReference type="RefSeq" id="WP_259124099.1">
    <property type="nucleotide sequence ID" value="NZ_JANUAE010000006.1"/>
</dbReference>
<comment type="subcellular location">
    <subcellularLocation>
        <location evidence="1 8">Cell outer membrane</location>
        <topology evidence="1 8">Multi-pass membrane protein</topology>
    </subcellularLocation>
</comment>
<dbReference type="SUPFAM" id="SSF56935">
    <property type="entry name" value="Porins"/>
    <property type="match status" value="1"/>
</dbReference>
<dbReference type="Pfam" id="PF13620">
    <property type="entry name" value="CarboxypepD_reg"/>
    <property type="match status" value="1"/>
</dbReference>
<sequence length="853" mass="92398">MRVGYVLALSFLVFGLNNGLAVGQDGPTGRVEGRVVAAETGGALADATVGVNGSNRPQGTVTDADGRFVLTNLPPGRTTLHVRHVGYVTTTRTVQVRAGQAARLTIELASATVELSGLEITGATRGTRTALPGAATKVDAAALDQMDPIGTQAALKHVPGVYGLADDGMSQTRMSVGIRGLQPRRTQRVLVMEDGMPIQPAPYVFSPLYYNPPIERIEEIEVIKGSSTIRHGPQTMAGVINYVTSRPQRRSPGGTVELTPGTNGYVSAFGEVGGFGTDDVRPQVQLLFKRGNGFRQHNDFRQFNGTAKLQADLGANRSLYVKTNANYERLNATYTGLTPYSFRTDPDFNPKDDDLYQIYRASLGTIYNRRYSDAVQGTTRLYANVFHRPWWREKDVFVDAEAYQAPDRDAEPVAPNEPGPLMRVGISDVRTQENITLDDKPYFGNVRTFYVTGVEHSLGIQHSLLGQEADLEVGGRLHWERFKDNRKISDEVGVREGVFYQGDVSDSDPVTIIGGSSVYETRALSLYALEDVQWGPLRLSPGFRLEAFKQSQINRLNGSQYRDQTSVVPLPRLGFNWNLGTADLGPLLGPGNARLFGGVHRGYTPPSSATFAIVGFDPPSATGAGDGGFDLKAEKSWNTELGVRGRSDAGQFEVTGFYLYVEDLVGGRTSFQQNLGVVESYGLEARTRVKGGLFAAPLPTLDVSYTYLQSSVVQGVISSAIDGLPEDITGNELPAAPRHTATVGLSKAFSDIGLTLSTDLSYTGRFYTDLENLEATNNRGERGPVPAHTVIDAGATYEYSDALSIQLTAKNVTDNVYIGSRLHSNPSQPSANLSTGIIPGARRQVNLSIQYDF</sequence>
<dbReference type="AlphaFoldDB" id="A0A9X2Q2B5"/>
<evidence type="ECO:0000256" key="6">
    <source>
        <dbReference type="ARBA" id="ARBA00023136"/>
    </source>
</evidence>
<dbReference type="Pfam" id="PF07715">
    <property type="entry name" value="Plug"/>
    <property type="match status" value="1"/>
</dbReference>
<evidence type="ECO:0000256" key="9">
    <source>
        <dbReference type="RuleBase" id="RU003357"/>
    </source>
</evidence>
<dbReference type="EMBL" id="JANUAE010000006">
    <property type="protein sequence ID" value="MCS3710269.1"/>
    <property type="molecule type" value="Genomic_DNA"/>
</dbReference>
<dbReference type="GO" id="GO:0033214">
    <property type="term" value="P:siderophore-iron import into cell"/>
    <property type="evidence" value="ECO:0007669"/>
    <property type="project" value="TreeGrafter"/>
</dbReference>
<evidence type="ECO:0000256" key="4">
    <source>
        <dbReference type="ARBA" id="ARBA00022692"/>
    </source>
</evidence>
<feature type="domain" description="TonB-dependent receptor-like beta-barrel" evidence="11">
    <location>
        <begin position="448"/>
        <end position="812"/>
    </location>
</feature>
<proteinExistence type="inferred from homology"/>
<dbReference type="PANTHER" id="PTHR30442:SF0">
    <property type="entry name" value="FE(3+) DICITRATE TRANSPORT PROTEIN FECA"/>
    <property type="match status" value="1"/>
</dbReference>
<protein>
    <submittedName>
        <fullName evidence="13">Fe(3+) dicitrate transport protein</fullName>
    </submittedName>
</protein>
<dbReference type="InterPro" id="IPR037066">
    <property type="entry name" value="Plug_dom_sf"/>
</dbReference>
<evidence type="ECO:0000313" key="13">
    <source>
        <dbReference type="EMBL" id="MCS3710269.1"/>
    </source>
</evidence>
<evidence type="ECO:0000256" key="10">
    <source>
        <dbReference type="SAM" id="SignalP"/>
    </source>
</evidence>
<dbReference type="InterPro" id="IPR013784">
    <property type="entry name" value="Carb-bd-like_fold"/>
</dbReference>
<keyword evidence="5 9" id="KW-0798">TonB box</keyword>
<accession>A0A9X2Q2B5</accession>
<reference evidence="13" key="1">
    <citation type="submission" date="2022-08" db="EMBL/GenBank/DDBJ databases">
        <title>Genomic Encyclopedia of Type Strains, Phase V (KMG-V): Genome sequencing to study the core and pangenomes of soil and plant-associated prokaryotes.</title>
        <authorList>
            <person name="Whitman W."/>
        </authorList>
    </citation>
    <scope>NUCLEOTIDE SEQUENCE</scope>
    <source>
        <strain evidence="13">SP3049</strain>
    </source>
</reference>
<dbReference type="Proteomes" id="UP001155057">
    <property type="component" value="Unassembled WGS sequence"/>
</dbReference>
<dbReference type="Pfam" id="PF00593">
    <property type="entry name" value="TonB_dep_Rec_b-barrel"/>
    <property type="match status" value="1"/>
</dbReference>
<evidence type="ECO:0000256" key="3">
    <source>
        <dbReference type="ARBA" id="ARBA00022452"/>
    </source>
</evidence>
<evidence type="ECO:0000256" key="8">
    <source>
        <dbReference type="PROSITE-ProRule" id="PRU01360"/>
    </source>
</evidence>
<dbReference type="PANTHER" id="PTHR30442">
    <property type="entry name" value="IRON III DICITRATE TRANSPORT PROTEIN FECA"/>
    <property type="match status" value="1"/>
</dbReference>
<evidence type="ECO:0000256" key="1">
    <source>
        <dbReference type="ARBA" id="ARBA00004571"/>
    </source>
</evidence>
<keyword evidence="7 8" id="KW-0998">Cell outer membrane</keyword>
<dbReference type="PROSITE" id="PS52016">
    <property type="entry name" value="TONB_DEPENDENT_REC_3"/>
    <property type="match status" value="1"/>
</dbReference>
<keyword evidence="2 8" id="KW-0813">Transport</keyword>
<feature type="chain" id="PRO_5040934079" evidence="10">
    <location>
        <begin position="22"/>
        <end position="853"/>
    </location>
</feature>
<dbReference type="Gene3D" id="2.170.130.10">
    <property type="entry name" value="TonB-dependent receptor, plug domain"/>
    <property type="match status" value="1"/>
</dbReference>
<evidence type="ECO:0000313" key="14">
    <source>
        <dbReference type="Proteomes" id="UP001155057"/>
    </source>
</evidence>
<keyword evidence="3 8" id="KW-1134">Transmembrane beta strand</keyword>
<evidence type="ECO:0000259" key="12">
    <source>
        <dbReference type="Pfam" id="PF07715"/>
    </source>
</evidence>
<feature type="domain" description="TonB-dependent receptor plug" evidence="12">
    <location>
        <begin position="130"/>
        <end position="239"/>
    </location>
</feature>
<keyword evidence="6 8" id="KW-0472">Membrane</keyword>
<organism evidence="13 14">
    <name type="scientific">Salinibacter ruber</name>
    <dbReference type="NCBI Taxonomy" id="146919"/>
    <lineage>
        <taxon>Bacteria</taxon>
        <taxon>Pseudomonadati</taxon>
        <taxon>Rhodothermota</taxon>
        <taxon>Rhodothermia</taxon>
        <taxon>Rhodothermales</taxon>
        <taxon>Salinibacteraceae</taxon>
        <taxon>Salinibacter</taxon>
    </lineage>
</organism>
<dbReference type="InterPro" id="IPR000531">
    <property type="entry name" value="Beta-barrel_TonB"/>
</dbReference>
<dbReference type="Gene3D" id="2.60.40.1120">
    <property type="entry name" value="Carboxypeptidase-like, regulatory domain"/>
    <property type="match status" value="1"/>
</dbReference>
<name>A0A9X2Q2B5_9BACT</name>
<keyword evidence="10" id="KW-0732">Signal</keyword>
<gene>
    <name evidence="13" type="ORF">GGP61_001879</name>
</gene>
<feature type="signal peptide" evidence="10">
    <location>
        <begin position="1"/>
        <end position="21"/>
    </location>
</feature>
<dbReference type="SUPFAM" id="SSF49452">
    <property type="entry name" value="Starch-binding domain-like"/>
    <property type="match status" value="1"/>
</dbReference>
<keyword evidence="4 8" id="KW-0812">Transmembrane</keyword>
<dbReference type="InterPro" id="IPR036942">
    <property type="entry name" value="Beta-barrel_TonB_sf"/>
</dbReference>
<comment type="caution">
    <text evidence="13">The sequence shown here is derived from an EMBL/GenBank/DDBJ whole genome shotgun (WGS) entry which is preliminary data.</text>
</comment>
<dbReference type="InterPro" id="IPR012910">
    <property type="entry name" value="Plug_dom"/>
</dbReference>
<evidence type="ECO:0000256" key="5">
    <source>
        <dbReference type="ARBA" id="ARBA00023077"/>
    </source>
</evidence>
<evidence type="ECO:0000259" key="11">
    <source>
        <dbReference type="Pfam" id="PF00593"/>
    </source>
</evidence>
<evidence type="ECO:0000256" key="7">
    <source>
        <dbReference type="ARBA" id="ARBA00023237"/>
    </source>
</evidence>
<dbReference type="GO" id="GO:0009279">
    <property type="term" value="C:cell outer membrane"/>
    <property type="evidence" value="ECO:0007669"/>
    <property type="project" value="UniProtKB-SubCell"/>
</dbReference>
<dbReference type="InterPro" id="IPR039426">
    <property type="entry name" value="TonB-dep_rcpt-like"/>
</dbReference>
<evidence type="ECO:0000256" key="2">
    <source>
        <dbReference type="ARBA" id="ARBA00022448"/>
    </source>
</evidence>
<dbReference type="GO" id="GO:0030246">
    <property type="term" value="F:carbohydrate binding"/>
    <property type="evidence" value="ECO:0007669"/>
    <property type="project" value="InterPro"/>
</dbReference>
<comment type="similarity">
    <text evidence="8 9">Belongs to the TonB-dependent receptor family.</text>
</comment>
<dbReference type="Gene3D" id="2.40.170.20">
    <property type="entry name" value="TonB-dependent receptor, beta-barrel domain"/>
    <property type="match status" value="1"/>
</dbReference>